<protein>
    <submittedName>
        <fullName evidence="1">Predicted HD-superfamily hydrolase</fullName>
    </submittedName>
</protein>
<evidence type="ECO:0000313" key="2">
    <source>
        <dbReference type="Proteomes" id="UP000255234"/>
    </source>
</evidence>
<accession>A0A378NQ79</accession>
<dbReference type="EMBL" id="UGPP01000001">
    <property type="protein sequence ID" value="STY70554.1"/>
    <property type="molecule type" value="Genomic_DNA"/>
</dbReference>
<dbReference type="Proteomes" id="UP000255234">
    <property type="component" value="Unassembled WGS sequence"/>
</dbReference>
<evidence type="ECO:0000313" key="1">
    <source>
        <dbReference type="EMBL" id="STY70554.1"/>
    </source>
</evidence>
<dbReference type="InterPro" id="IPR006311">
    <property type="entry name" value="TAT_signal"/>
</dbReference>
<proteinExistence type="predicted"/>
<organism evidence="1 2">
    <name type="scientific">Megamonas hypermegale</name>
    <dbReference type="NCBI Taxonomy" id="158847"/>
    <lineage>
        <taxon>Bacteria</taxon>
        <taxon>Bacillati</taxon>
        <taxon>Bacillota</taxon>
        <taxon>Negativicutes</taxon>
        <taxon>Selenomonadales</taxon>
        <taxon>Selenomonadaceae</taxon>
        <taxon>Megamonas</taxon>
    </lineage>
</organism>
<keyword evidence="1" id="KW-0378">Hydrolase</keyword>
<dbReference type="AlphaFoldDB" id="A0A378NQ79"/>
<reference evidence="1 2" key="1">
    <citation type="submission" date="2018-06" db="EMBL/GenBank/DDBJ databases">
        <authorList>
            <consortium name="Pathogen Informatics"/>
            <person name="Doyle S."/>
        </authorList>
    </citation>
    <scope>NUCLEOTIDE SEQUENCE [LARGE SCALE GENOMIC DNA]</scope>
    <source>
        <strain evidence="1 2">NCTC10571</strain>
    </source>
</reference>
<dbReference type="RefSeq" id="WP_115151131.1">
    <property type="nucleotide sequence ID" value="NZ_UGPP01000001.1"/>
</dbReference>
<gene>
    <name evidence="1" type="ORF">NCTC10571_00693</name>
</gene>
<name>A0A378NQ79_9FIRM</name>
<dbReference type="GO" id="GO:0016787">
    <property type="term" value="F:hydrolase activity"/>
    <property type="evidence" value="ECO:0007669"/>
    <property type="project" value="UniProtKB-KW"/>
</dbReference>
<dbReference type="PROSITE" id="PS51318">
    <property type="entry name" value="TAT"/>
    <property type="match status" value="1"/>
</dbReference>
<sequence>MQNLSRRSFFKLGAGALAGAALFDLTGLNHKAFAQKITPSNFKINPIKLSDLPPATKAPLNSQLVNNAYDYIISSVEKITDNKLRQQTLDLIKDTRPKFMQLYTSSTDVTNIYNELANKGLIDASIISPEQLFPPLKSNKNPQDFISAPGSGYASHHSYPGGLPTHTAANLSISEGVVNTYKLIFGYAVNTDIVLSAQALHDLAKPWVFQWNEDGTCLPEYSIAGTGAHHILGLVEAIYRNLPAEEIVAQACAHNHPGSDKDEESVVNWIKAASIIAQKNPVKYGLLDKSGDKLPTPQHQEGYIVHLGDHDWVLSGIVAKNTVIYLKEIAKTDYNFSDKDLNGKLFNDFRNYIGAQVSFMYLHNLMAQNGLEDVRNLVHQIVLK</sequence>